<evidence type="ECO:0008006" key="4">
    <source>
        <dbReference type="Google" id="ProtNLM"/>
    </source>
</evidence>
<comment type="similarity">
    <text evidence="1">Belongs to the TTI2 family.</text>
</comment>
<dbReference type="PANTHER" id="PTHR14873">
    <property type="entry name" value="OS06G0694100 PROTEIN"/>
    <property type="match status" value="1"/>
</dbReference>
<evidence type="ECO:0000313" key="2">
    <source>
        <dbReference type="EMBL" id="KAK3875903.1"/>
    </source>
</evidence>
<evidence type="ECO:0000256" key="1">
    <source>
        <dbReference type="ARBA" id="ARBA00034736"/>
    </source>
</evidence>
<dbReference type="Proteomes" id="UP001286313">
    <property type="component" value="Unassembled WGS sequence"/>
</dbReference>
<organism evidence="2 3">
    <name type="scientific">Petrolisthes cinctipes</name>
    <name type="common">Flat porcelain crab</name>
    <dbReference type="NCBI Taxonomy" id="88211"/>
    <lineage>
        <taxon>Eukaryota</taxon>
        <taxon>Metazoa</taxon>
        <taxon>Ecdysozoa</taxon>
        <taxon>Arthropoda</taxon>
        <taxon>Crustacea</taxon>
        <taxon>Multicrustacea</taxon>
        <taxon>Malacostraca</taxon>
        <taxon>Eumalacostraca</taxon>
        <taxon>Eucarida</taxon>
        <taxon>Decapoda</taxon>
        <taxon>Pleocyemata</taxon>
        <taxon>Anomura</taxon>
        <taxon>Galatheoidea</taxon>
        <taxon>Porcellanidae</taxon>
        <taxon>Petrolisthes</taxon>
    </lineage>
</organism>
<dbReference type="PANTHER" id="PTHR14873:SF1">
    <property type="entry name" value="OS06G0694100 PROTEIN"/>
    <property type="match status" value="1"/>
</dbReference>
<reference evidence="2" key="1">
    <citation type="submission" date="2023-10" db="EMBL/GenBank/DDBJ databases">
        <title>Genome assemblies of two species of porcelain crab, Petrolisthes cinctipes and Petrolisthes manimaculis (Anomura: Porcellanidae).</title>
        <authorList>
            <person name="Angst P."/>
        </authorList>
    </citation>
    <scope>NUCLEOTIDE SEQUENCE</scope>
    <source>
        <strain evidence="2">PB745_01</strain>
        <tissue evidence="2">Gill</tissue>
    </source>
</reference>
<dbReference type="Pfam" id="PF10521">
    <property type="entry name" value="Tti2"/>
    <property type="match status" value="1"/>
</dbReference>
<keyword evidence="3" id="KW-1185">Reference proteome</keyword>
<sequence>MPSQKMKSTETESEKILSLIERLNGNEHISEDELTSFISLTLSNCKVPQLPNADVPYSYEDFDGVGRKAEVQFNIISRILDYIQRERENARQFSPTIIRNTLVCCFLAACEYAEEHWEWSDHRTAQVSMKVVEKVCTLHGCCSVKEFLTCKGYQNCGTSTEDGHIKYILQKLSEVLIKSTWRSYPGLKMSYWRILHYLDNDTLGDQLAYLLPPALFIVDDWEQKNKILGIECLQFILDHTPGAELRWYGRAAVIYDALKALIHSREPEVLEVLYPAITQVARIIDADPANSGTLNKDSSCDILLEQLLREMAHEQKLSLRAVYAAALPPVLSAMGILTLRWSKDLMNVCTDYLATADGPSATDRLHILKALQAYVRECWPRVYVEAEDILKMLVRLIYDVTLEDAGLDAETIEAVCKECERVMGLLHAAAPTTTQQLCLGLCSLTVHPCCQHWLHRLMLVTSAHI</sequence>
<proteinExistence type="inferred from homology"/>
<name>A0AAE1KLG3_PETCI</name>
<dbReference type="AlphaFoldDB" id="A0AAE1KLG3"/>
<protein>
    <recommendedName>
        <fullName evidence="4">TELO2-interacting protein 2</fullName>
    </recommendedName>
</protein>
<dbReference type="EMBL" id="JAWQEG010001898">
    <property type="protein sequence ID" value="KAK3875903.1"/>
    <property type="molecule type" value="Genomic_DNA"/>
</dbReference>
<dbReference type="GO" id="GO:0110078">
    <property type="term" value="C:TTT Hsp90 cochaperone complex"/>
    <property type="evidence" value="ECO:0007669"/>
    <property type="project" value="InterPro"/>
</dbReference>
<evidence type="ECO:0000313" key="3">
    <source>
        <dbReference type="Proteomes" id="UP001286313"/>
    </source>
</evidence>
<gene>
    <name evidence="2" type="ORF">Pcinc_019250</name>
</gene>
<dbReference type="InterPro" id="IPR018870">
    <property type="entry name" value="Tti2"/>
</dbReference>
<dbReference type="InterPro" id="IPR016024">
    <property type="entry name" value="ARM-type_fold"/>
</dbReference>
<accession>A0AAE1KLG3</accession>
<dbReference type="SUPFAM" id="SSF48371">
    <property type="entry name" value="ARM repeat"/>
    <property type="match status" value="1"/>
</dbReference>
<comment type="caution">
    <text evidence="2">The sequence shown here is derived from an EMBL/GenBank/DDBJ whole genome shotgun (WGS) entry which is preliminary data.</text>
</comment>